<evidence type="ECO:0000313" key="11">
    <source>
        <dbReference type="EMBL" id="CAG9313120.1"/>
    </source>
</evidence>
<keyword evidence="8" id="KW-0968">Cytoplasmic vesicle</keyword>
<comment type="subcellular location">
    <subcellularLocation>
        <location evidence="2">Cytoplasmic vesicle</location>
        <location evidence="2">Clathrin-coated vesicle membrane</location>
    </subcellularLocation>
    <subcellularLocation>
        <location evidence="1">Golgi apparatus</location>
    </subcellularLocation>
</comment>
<dbReference type="GO" id="GO:0005829">
    <property type="term" value="C:cytosol"/>
    <property type="evidence" value="ECO:0007669"/>
    <property type="project" value="GOC"/>
</dbReference>
<evidence type="ECO:0000256" key="8">
    <source>
        <dbReference type="ARBA" id="ARBA00023329"/>
    </source>
</evidence>
<keyword evidence="7 9" id="KW-0472">Membrane</keyword>
<evidence type="ECO:0000256" key="5">
    <source>
        <dbReference type="ARBA" id="ARBA00022927"/>
    </source>
</evidence>
<dbReference type="GO" id="GO:0006886">
    <property type="term" value="P:intracellular protein transport"/>
    <property type="evidence" value="ECO:0007669"/>
    <property type="project" value="UniProtKB-UniRule"/>
</dbReference>
<dbReference type="InterPro" id="IPR011012">
    <property type="entry name" value="Longin-like_dom_sf"/>
</dbReference>
<keyword evidence="6" id="KW-0333">Golgi apparatus</keyword>
<dbReference type="GO" id="GO:0016482">
    <property type="term" value="P:cytosolic transport"/>
    <property type="evidence" value="ECO:0007669"/>
    <property type="project" value="UniProtKB-ARBA"/>
</dbReference>
<reference evidence="11" key="1">
    <citation type="submission" date="2021-09" db="EMBL/GenBank/DDBJ databases">
        <authorList>
            <consortium name="AG Swart"/>
            <person name="Singh M."/>
            <person name="Singh A."/>
            <person name="Seah K."/>
            <person name="Emmerich C."/>
        </authorList>
    </citation>
    <scope>NUCLEOTIDE SEQUENCE</scope>
    <source>
        <strain evidence="11">ATCC30299</strain>
    </source>
</reference>
<proteinExistence type="inferred from homology"/>
<dbReference type="InterPro" id="IPR044733">
    <property type="entry name" value="AP1_sigma"/>
</dbReference>
<dbReference type="Proteomes" id="UP001162131">
    <property type="component" value="Unassembled WGS sequence"/>
</dbReference>
<protein>
    <recommendedName>
        <fullName evidence="9">AP complex subunit sigma</fullName>
    </recommendedName>
</protein>
<dbReference type="SUPFAM" id="SSF64356">
    <property type="entry name" value="SNARE-like"/>
    <property type="match status" value="1"/>
</dbReference>
<keyword evidence="4 9" id="KW-0813">Transport</keyword>
<organism evidence="11 12">
    <name type="scientific">Blepharisma stoltei</name>
    <dbReference type="NCBI Taxonomy" id="1481888"/>
    <lineage>
        <taxon>Eukaryota</taxon>
        <taxon>Sar</taxon>
        <taxon>Alveolata</taxon>
        <taxon>Ciliophora</taxon>
        <taxon>Postciliodesmatophora</taxon>
        <taxon>Heterotrichea</taxon>
        <taxon>Heterotrichida</taxon>
        <taxon>Blepharismidae</taxon>
        <taxon>Blepharisma</taxon>
    </lineage>
</organism>
<evidence type="ECO:0000256" key="1">
    <source>
        <dbReference type="ARBA" id="ARBA00004555"/>
    </source>
</evidence>
<dbReference type="FunFam" id="3.30.450.60:FF:000007">
    <property type="entry name" value="AP complex subunit sigma"/>
    <property type="match status" value="1"/>
</dbReference>
<dbReference type="CDD" id="cd14831">
    <property type="entry name" value="AP1_sigma"/>
    <property type="match status" value="1"/>
</dbReference>
<dbReference type="AlphaFoldDB" id="A0AAU9IUF5"/>
<dbReference type="GO" id="GO:0030121">
    <property type="term" value="C:AP-1 adaptor complex"/>
    <property type="evidence" value="ECO:0007669"/>
    <property type="project" value="InterPro"/>
</dbReference>
<dbReference type="PANTHER" id="PTHR11753">
    <property type="entry name" value="ADAPTOR COMPLEXES SMALL SUBUNIT FAMILY"/>
    <property type="match status" value="1"/>
</dbReference>
<keyword evidence="12" id="KW-1185">Reference proteome</keyword>
<evidence type="ECO:0000256" key="4">
    <source>
        <dbReference type="ARBA" id="ARBA00022448"/>
    </source>
</evidence>
<sequence>MIHFILLISRHGKIRLGKWFSTYSQKERESILKEVKPLVIGRNSKLCNFLEFKEFTLVAKRYASLYFVFCIDREDNELIALDIMHFFVEVLDKYFKNVCELDIIFNFHKAYYILDEMIAGGYMIETSKKQVNKTIENQDQIMEEAREETTARKK</sequence>
<evidence type="ECO:0000256" key="7">
    <source>
        <dbReference type="ARBA" id="ARBA00023136"/>
    </source>
</evidence>
<dbReference type="EMBL" id="CAJZBQ010000010">
    <property type="protein sequence ID" value="CAG9313120.1"/>
    <property type="molecule type" value="Genomic_DNA"/>
</dbReference>
<comment type="caution">
    <text evidence="11">The sequence shown here is derived from an EMBL/GenBank/DDBJ whole genome shotgun (WGS) entry which is preliminary data.</text>
</comment>
<evidence type="ECO:0000256" key="2">
    <source>
        <dbReference type="ARBA" id="ARBA00004640"/>
    </source>
</evidence>
<dbReference type="InterPro" id="IPR022775">
    <property type="entry name" value="AP_mu_sigma_su"/>
</dbReference>
<evidence type="ECO:0000256" key="6">
    <source>
        <dbReference type="ARBA" id="ARBA00023034"/>
    </source>
</evidence>
<evidence type="ECO:0000256" key="9">
    <source>
        <dbReference type="PIRNR" id="PIRNR015588"/>
    </source>
</evidence>
<accession>A0AAU9IUF5</accession>
<evidence type="ECO:0000313" key="12">
    <source>
        <dbReference type="Proteomes" id="UP001162131"/>
    </source>
</evidence>
<evidence type="ECO:0000256" key="3">
    <source>
        <dbReference type="ARBA" id="ARBA00006972"/>
    </source>
</evidence>
<dbReference type="InterPro" id="IPR016635">
    <property type="entry name" value="AP_complex_ssu"/>
</dbReference>
<name>A0AAU9IUF5_9CILI</name>
<gene>
    <name evidence="11" type="ORF">BSTOLATCC_MIC8399</name>
</gene>
<dbReference type="Gene3D" id="3.30.450.60">
    <property type="match status" value="1"/>
</dbReference>
<dbReference type="GO" id="GO:0035615">
    <property type="term" value="F:clathrin adaptor activity"/>
    <property type="evidence" value="ECO:0007669"/>
    <property type="project" value="InterPro"/>
</dbReference>
<evidence type="ECO:0000259" key="10">
    <source>
        <dbReference type="Pfam" id="PF01217"/>
    </source>
</evidence>
<dbReference type="PIRSF" id="PIRSF015588">
    <property type="entry name" value="AP_complex_sigma"/>
    <property type="match status" value="1"/>
</dbReference>
<comment type="similarity">
    <text evidence="3 9">Belongs to the adaptor complexes small subunit family.</text>
</comment>
<dbReference type="Pfam" id="PF01217">
    <property type="entry name" value="Clat_adaptor_s"/>
    <property type="match status" value="1"/>
</dbReference>
<feature type="domain" description="AP complex mu/sigma subunit" evidence="10">
    <location>
        <begin position="1"/>
        <end position="140"/>
    </location>
</feature>
<keyword evidence="5 9" id="KW-0653">Protein transport</keyword>